<comment type="caution">
    <text evidence="2">The sequence shown here is derived from an EMBL/GenBank/DDBJ whole genome shotgun (WGS) entry which is preliminary data.</text>
</comment>
<evidence type="ECO:0000256" key="1">
    <source>
        <dbReference type="SAM" id="Phobius"/>
    </source>
</evidence>
<name>A0A0G1JLR4_9BACT</name>
<gene>
    <name evidence="2" type="ORF">UW22_C0039G0009</name>
</gene>
<sequence length="304" mass="34621">MNINISINTNKNPTAVSSNVSQDKNQLSLTTLEIVFNRLFAILLVLTTIPFFLNILTLPSIILFAVFSIFLCFSKKYHLFTNIIFFIFALGVYFIPLPIGWGWFLQLKEFRMGGFNFNILPIFFITPLIFVSFSVRNILGNILAYFNTSMVSRTVYYFISLFIVFTALLVYPFFDSVKLRERAMEDDDGSSQLSYVLTKQELKIKPGKTGARSTALSRDYTAQYDSINNKYIYRLNLVDSLAESITFVAVKVDGEKINFKTDHGVDCSHCQMGVSDSYSLVFPAGKDVDFIITNDQMIKTITFT</sequence>
<dbReference type="AlphaFoldDB" id="A0A0G1JLR4"/>
<keyword evidence="1" id="KW-0472">Membrane</keyword>
<dbReference type="Proteomes" id="UP000034617">
    <property type="component" value="Unassembled WGS sequence"/>
</dbReference>
<protein>
    <submittedName>
        <fullName evidence="2">Uncharacterized protein</fullName>
    </submittedName>
</protein>
<feature type="transmembrane region" description="Helical" evidence="1">
    <location>
        <begin position="117"/>
        <end position="135"/>
    </location>
</feature>
<reference evidence="2 3" key="1">
    <citation type="journal article" date="2015" name="Nature">
        <title>rRNA introns, odd ribosomes, and small enigmatic genomes across a large radiation of phyla.</title>
        <authorList>
            <person name="Brown C.T."/>
            <person name="Hug L.A."/>
            <person name="Thomas B.C."/>
            <person name="Sharon I."/>
            <person name="Castelle C.J."/>
            <person name="Singh A."/>
            <person name="Wilkins M.J."/>
            <person name="Williams K.H."/>
            <person name="Banfield J.F."/>
        </authorList>
    </citation>
    <scope>NUCLEOTIDE SEQUENCE [LARGE SCALE GENOMIC DNA]</scope>
</reference>
<dbReference type="EMBL" id="LCHM01000039">
    <property type="protein sequence ID" value="KKT36389.1"/>
    <property type="molecule type" value="Genomic_DNA"/>
</dbReference>
<feature type="transmembrane region" description="Helical" evidence="1">
    <location>
        <begin position="39"/>
        <end position="71"/>
    </location>
</feature>
<organism evidence="2 3">
    <name type="scientific">Candidatus Gottesmanbacteria bacterium GW2011_GWB1_44_11c</name>
    <dbReference type="NCBI Taxonomy" id="1618447"/>
    <lineage>
        <taxon>Bacteria</taxon>
        <taxon>Candidatus Gottesmaniibacteriota</taxon>
    </lineage>
</organism>
<keyword evidence="1" id="KW-0812">Transmembrane</keyword>
<evidence type="ECO:0000313" key="3">
    <source>
        <dbReference type="Proteomes" id="UP000034617"/>
    </source>
</evidence>
<keyword evidence="1" id="KW-1133">Transmembrane helix</keyword>
<feature type="transmembrane region" description="Helical" evidence="1">
    <location>
        <begin position="155"/>
        <end position="174"/>
    </location>
</feature>
<evidence type="ECO:0000313" key="2">
    <source>
        <dbReference type="EMBL" id="KKT36389.1"/>
    </source>
</evidence>
<accession>A0A0G1JLR4</accession>
<proteinExistence type="predicted"/>
<feature type="transmembrane region" description="Helical" evidence="1">
    <location>
        <begin position="83"/>
        <end position="105"/>
    </location>
</feature>